<feature type="domain" description="Peptidase M13 N-terminal" evidence="9">
    <location>
        <begin position="36"/>
        <end position="411"/>
    </location>
</feature>
<dbReference type="InterPro" id="IPR018497">
    <property type="entry name" value="Peptidase_M13_C"/>
</dbReference>
<evidence type="ECO:0000256" key="3">
    <source>
        <dbReference type="ARBA" id="ARBA00022670"/>
    </source>
</evidence>
<keyword evidence="5" id="KW-0378">Hydrolase</keyword>
<dbReference type="PROSITE" id="PS51885">
    <property type="entry name" value="NEPRILYSIN"/>
    <property type="match status" value="1"/>
</dbReference>
<dbReference type="Gene3D" id="3.40.390.10">
    <property type="entry name" value="Collagenase (Catalytic Domain)"/>
    <property type="match status" value="1"/>
</dbReference>
<name>A0A939HEI4_9MICC</name>
<keyword evidence="11" id="KW-1185">Reference proteome</keyword>
<dbReference type="InterPro" id="IPR008753">
    <property type="entry name" value="Peptidase_M13_N"/>
</dbReference>
<dbReference type="Proteomes" id="UP000664164">
    <property type="component" value="Unassembled WGS sequence"/>
</dbReference>
<keyword evidence="4" id="KW-0479">Metal-binding</keyword>
<sequence>MQTRQRWQRRLHSVVQGVLVPQSGITLSNIDHSVRPQDDLYQHVNGAWLKSTTIPDDRPLEGTFTSLRDGAELAVKAIIEEAAAQGGAGTGVERQVGALYASFMDEAAAEVKGLDPIRARLAEVFATGSAAELMALVGRLFRCDVSGLFSIYPAPDAGNPERVLLYTGQGGLGLPDESYYREEKFAPIVQAYGDYVAGILGLAGVPDAEAAAGRIVALETALASHHWDNVTMRDPQKTYNLKTAEEGSQLFPLLDTWFEAARIVPDKRTELVFSTPDFFSGAAGLLETVDLGTWQEWLALRVVNSAAPYLSREFVDANFAFYGTTLSGTPQNKDRWKRGVAVVEAALGEAVGQIYVDRHFPEGHKARMQTLVANLIEAYRQSITGLEWMGQDTKQEALKKLAAFRPKIGFPDKWIDYSAVDIDPADLLGNVERAHDADVDRHLDEIGKPVDHGKWLMTPQTVNAYYHPMLNEIVFPAAILQPPFFNADADDAVNYGGIGAVIGHEIGHGFDDQGSQFDGSGALRNWWSADDRTAFEGLTAKLVAQFDALFPYAAPEHNVNGKLTLGENIGDLGGLTIAYKAYLLSLDGAEPEVLDGLTGQQRFFMSWAAGWRQVIRAEEAIRRLATDPHSPNEFRTNAIARNLGPFHEAFGVDQDDAMWMSPEERVSIW</sequence>
<evidence type="ECO:0000256" key="1">
    <source>
        <dbReference type="ARBA" id="ARBA00001947"/>
    </source>
</evidence>
<organism evidence="10 11">
    <name type="scientific">Arthrobacter cavernae</name>
    <dbReference type="NCBI Taxonomy" id="2817681"/>
    <lineage>
        <taxon>Bacteria</taxon>
        <taxon>Bacillati</taxon>
        <taxon>Actinomycetota</taxon>
        <taxon>Actinomycetes</taxon>
        <taxon>Micrococcales</taxon>
        <taxon>Micrococcaceae</taxon>
        <taxon>Arthrobacter</taxon>
    </lineage>
</organism>
<comment type="cofactor">
    <cofactor evidence="1">
        <name>Zn(2+)</name>
        <dbReference type="ChEBI" id="CHEBI:29105"/>
    </cofactor>
</comment>
<evidence type="ECO:0000259" key="8">
    <source>
        <dbReference type="Pfam" id="PF01431"/>
    </source>
</evidence>
<dbReference type="GO" id="GO:0046872">
    <property type="term" value="F:metal ion binding"/>
    <property type="evidence" value="ECO:0007669"/>
    <property type="project" value="UniProtKB-KW"/>
</dbReference>
<feature type="domain" description="Peptidase M13 C-terminal" evidence="8">
    <location>
        <begin position="463"/>
        <end position="666"/>
    </location>
</feature>
<comment type="caution">
    <text evidence="10">The sequence shown here is derived from an EMBL/GenBank/DDBJ whole genome shotgun (WGS) entry which is preliminary data.</text>
</comment>
<gene>
    <name evidence="10" type="ORF">J1902_10510</name>
</gene>
<evidence type="ECO:0000256" key="4">
    <source>
        <dbReference type="ARBA" id="ARBA00022723"/>
    </source>
</evidence>
<evidence type="ECO:0000313" key="11">
    <source>
        <dbReference type="Proteomes" id="UP000664164"/>
    </source>
</evidence>
<dbReference type="PANTHER" id="PTHR11733:SF167">
    <property type="entry name" value="FI17812P1-RELATED"/>
    <property type="match status" value="1"/>
</dbReference>
<evidence type="ECO:0000256" key="7">
    <source>
        <dbReference type="ARBA" id="ARBA00023049"/>
    </source>
</evidence>
<dbReference type="SUPFAM" id="SSF55486">
    <property type="entry name" value="Metalloproteases ('zincins'), catalytic domain"/>
    <property type="match status" value="1"/>
</dbReference>
<dbReference type="InterPro" id="IPR024079">
    <property type="entry name" value="MetalloPept_cat_dom_sf"/>
</dbReference>
<dbReference type="PRINTS" id="PR00786">
    <property type="entry name" value="NEPRILYSIN"/>
</dbReference>
<dbReference type="GO" id="GO:0004222">
    <property type="term" value="F:metalloendopeptidase activity"/>
    <property type="evidence" value="ECO:0007669"/>
    <property type="project" value="InterPro"/>
</dbReference>
<keyword evidence="7" id="KW-0482">Metalloprotease</keyword>
<proteinExistence type="inferred from homology"/>
<evidence type="ECO:0000256" key="2">
    <source>
        <dbReference type="ARBA" id="ARBA00007357"/>
    </source>
</evidence>
<dbReference type="Pfam" id="PF01431">
    <property type="entry name" value="Peptidase_M13"/>
    <property type="match status" value="1"/>
</dbReference>
<dbReference type="InterPro" id="IPR042089">
    <property type="entry name" value="Peptidase_M13_dom_2"/>
</dbReference>
<protein>
    <submittedName>
        <fullName evidence="10">Peptidase M13</fullName>
    </submittedName>
</protein>
<evidence type="ECO:0000259" key="9">
    <source>
        <dbReference type="Pfam" id="PF05649"/>
    </source>
</evidence>
<dbReference type="Pfam" id="PF05649">
    <property type="entry name" value="Peptidase_M13_N"/>
    <property type="match status" value="1"/>
</dbReference>
<reference evidence="10" key="1">
    <citation type="submission" date="2021-03" db="EMBL/GenBank/DDBJ databases">
        <title>A new species, PO-11, isolated from a karst cave deposit.</title>
        <authorList>
            <person name="Zhaoxiaoyong W."/>
        </authorList>
    </citation>
    <scope>NUCLEOTIDE SEQUENCE</scope>
    <source>
        <strain evidence="10">PO-11</strain>
    </source>
</reference>
<accession>A0A939HEI4</accession>
<evidence type="ECO:0000313" key="10">
    <source>
        <dbReference type="EMBL" id="MBO1268401.1"/>
    </source>
</evidence>
<keyword evidence="3" id="KW-0645">Protease</keyword>
<dbReference type="CDD" id="cd08662">
    <property type="entry name" value="M13"/>
    <property type="match status" value="1"/>
</dbReference>
<dbReference type="AlphaFoldDB" id="A0A939HEI4"/>
<evidence type="ECO:0000256" key="5">
    <source>
        <dbReference type="ARBA" id="ARBA00022801"/>
    </source>
</evidence>
<dbReference type="GO" id="GO:0005886">
    <property type="term" value="C:plasma membrane"/>
    <property type="evidence" value="ECO:0007669"/>
    <property type="project" value="TreeGrafter"/>
</dbReference>
<dbReference type="Gene3D" id="1.10.1380.10">
    <property type="entry name" value="Neutral endopeptidase , domain2"/>
    <property type="match status" value="1"/>
</dbReference>
<comment type="similarity">
    <text evidence="2">Belongs to the peptidase M13 family.</text>
</comment>
<dbReference type="GO" id="GO:0016485">
    <property type="term" value="P:protein processing"/>
    <property type="evidence" value="ECO:0007669"/>
    <property type="project" value="TreeGrafter"/>
</dbReference>
<dbReference type="InterPro" id="IPR000718">
    <property type="entry name" value="Peptidase_M13"/>
</dbReference>
<dbReference type="PANTHER" id="PTHR11733">
    <property type="entry name" value="ZINC METALLOPROTEASE FAMILY M13 NEPRILYSIN-RELATED"/>
    <property type="match status" value="1"/>
</dbReference>
<keyword evidence="6" id="KW-0862">Zinc</keyword>
<dbReference type="EMBL" id="JAFNLL010000023">
    <property type="protein sequence ID" value="MBO1268401.1"/>
    <property type="molecule type" value="Genomic_DNA"/>
</dbReference>
<evidence type="ECO:0000256" key="6">
    <source>
        <dbReference type="ARBA" id="ARBA00022833"/>
    </source>
</evidence>